<reference evidence="2 3" key="1">
    <citation type="submission" date="2016-12" db="EMBL/GenBank/DDBJ databases">
        <title>Trade-off between light-utilization and light-protection in marine flavobacteria.</title>
        <authorList>
            <person name="Kumagai Y."/>
            <person name="Yoshizawa S."/>
            <person name="Kogure K."/>
            <person name="Iwasaki W."/>
        </authorList>
    </citation>
    <scope>NUCLEOTIDE SEQUENCE [LARGE SCALE GENOMIC DNA]</scope>
    <source>
        <strain evidence="2 3">KCTC 12100</strain>
    </source>
</reference>
<feature type="transmembrane region" description="Helical" evidence="1">
    <location>
        <begin position="134"/>
        <end position="161"/>
    </location>
</feature>
<gene>
    <name evidence="2" type="ORF">BTO14_13680</name>
</gene>
<dbReference type="EMBL" id="MSCK01000002">
    <property type="protein sequence ID" value="PQJ69080.1"/>
    <property type="molecule type" value="Genomic_DNA"/>
</dbReference>
<feature type="transmembrane region" description="Helical" evidence="1">
    <location>
        <begin position="356"/>
        <end position="378"/>
    </location>
</feature>
<feature type="transmembrane region" description="Helical" evidence="1">
    <location>
        <begin position="36"/>
        <end position="55"/>
    </location>
</feature>
<dbReference type="Proteomes" id="UP000247345">
    <property type="component" value="Unassembled WGS sequence"/>
</dbReference>
<proteinExistence type="predicted"/>
<accession>A0A2P6C856</accession>
<feature type="transmembrane region" description="Helical" evidence="1">
    <location>
        <begin position="247"/>
        <end position="266"/>
    </location>
</feature>
<keyword evidence="1" id="KW-0472">Membrane</keyword>
<comment type="caution">
    <text evidence="2">The sequence shown here is derived from an EMBL/GenBank/DDBJ whole genome shotgun (WGS) entry which is preliminary data.</text>
</comment>
<organism evidence="2 3">
    <name type="scientific">Polaribacter butkevichii</name>
    <dbReference type="NCBI Taxonomy" id="218490"/>
    <lineage>
        <taxon>Bacteria</taxon>
        <taxon>Pseudomonadati</taxon>
        <taxon>Bacteroidota</taxon>
        <taxon>Flavobacteriia</taxon>
        <taxon>Flavobacteriales</taxon>
        <taxon>Flavobacteriaceae</taxon>
    </lineage>
</organism>
<sequence length="393" mass="45753">MIIKTKYSLFRIVLVLAIIFNIALPKGGFDVAGIPITWGYIILFFIIFFTLFKSLLLTKIGTYRLQAYLLSLPFTIFFIFYLFYVKKFSLGGGFLISCIISFVFFPMIFLLFFEEWIKKIIKDFDFFHKILLRTILFISVFGIILFFYKIITGVAFEIPYLTVNIKDYGLLNSKHNNRGDGIFKLISTYSNGNIFGVCMLFLLPFTKNHKWHNIFLKSAMILTLSRTVWAGLIIYEVISYRKHFVKMALIGSGVAFALVFVLVFVLGKDMSYLLDPTLNGRLNGDFFQKIHLFFYDLDFKGITEMTYKSILEQMGIVGFILFVIHFFSSLFVNQFYKLSQYQNEYQKQLKVGILTYLIVAFVDGAYVLIPVSLFLWFFNSLILTKQLKENEEG</sequence>
<dbReference type="RefSeq" id="WP_105050012.1">
    <property type="nucleotide sequence ID" value="NZ_CP150661.1"/>
</dbReference>
<dbReference type="AlphaFoldDB" id="A0A2P6C856"/>
<protein>
    <submittedName>
        <fullName evidence="2">Uncharacterized protein</fullName>
    </submittedName>
</protein>
<feature type="transmembrane region" description="Helical" evidence="1">
    <location>
        <begin position="315"/>
        <end position="336"/>
    </location>
</feature>
<name>A0A2P6C856_9FLAO</name>
<keyword evidence="1" id="KW-0812">Transmembrane</keyword>
<feature type="transmembrane region" description="Helical" evidence="1">
    <location>
        <begin position="7"/>
        <end position="24"/>
    </location>
</feature>
<feature type="transmembrane region" description="Helical" evidence="1">
    <location>
        <begin position="67"/>
        <end position="84"/>
    </location>
</feature>
<keyword evidence="3" id="KW-1185">Reference proteome</keyword>
<feature type="transmembrane region" description="Helical" evidence="1">
    <location>
        <begin position="90"/>
        <end position="113"/>
    </location>
</feature>
<feature type="transmembrane region" description="Helical" evidence="1">
    <location>
        <begin position="181"/>
        <end position="202"/>
    </location>
</feature>
<keyword evidence="1" id="KW-1133">Transmembrane helix</keyword>
<evidence type="ECO:0000313" key="3">
    <source>
        <dbReference type="Proteomes" id="UP000247345"/>
    </source>
</evidence>
<evidence type="ECO:0000313" key="2">
    <source>
        <dbReference type="EMBL" id="PQJ69080.1"/>
    </source>
</evidence>
<evidence type="ECO:0000256" key="1">
    <source>
        <dbReference type="SAM" id="Phobius"/>
    </source>
</evidence>